<keyword evidence="4 8" id="KW-0479">Metal-binding</keyword>
<keyword evidence="7 8" id="KW-0408">Iron</keyword>
<evidence type="ECO:0000256" key="4">
    <source>
        <dbReference type="ARBA" id="ARBA00022723"/>
    </source>
</evidence>
<evidence type="ECO:0000313" key="11">
    <source>
        <dbReference type="Proteomes" id="UP000215355"/>
    </source>
</evidence>
<name>A0AAJ4XFM8_9SPHI</name>
<dbReference type="Pfam" id="PF00034">
    <property type="entry name" value="Cytochrom_C"/>
    <property type="match status" value="1"/>
</dbReference>
<dbReference type="InterPro" id="IPR009056">
    <property type="entry name" value="Cyt_c-like_dom"/>
</dbReference>
<evidence type="ECO:0000256" key="1">
    <source>
        <dbReference type="ARBA" id="ARBA00001931"/>
    </source>
</evidence>
<evidence type="ECO:0000256" key="3">
    <source>
        <dbReference type="ARBA" id="ARBA00022617"/>
    </source>
</evidence>
<keyword evidence="6 10" id="KW-0560">Oxidoreductase</keyword>
<dbReference type="InterPro" id="IPR011047">
    <property type="entry name" value="Quinoprotein_ADH-like_sf"/>
</dbReference>
<evidence type="ECO:0000256" key="5">
    <source>
        <dbReference type="ARBA" id="ARBA00022729"/>
    </source>
</evidence>
<accession>A0AAJ4XFM8</accession>
<dbReference type="EC" id="1.1.5.2" evidence="10"/>
<comment type="similarity">
    <text evidence="2">Belongs to the bacterial PQQ dehydrogenase family.</text>
</comment>
<dbReference type="GO" id="GO:0016020">
    <property type="term" value="C:membrane"/>
    <property type="evidence" value="ECO:0007669"/>
    <property type="project" value="InterPro"/>
</dbReference>
<dbReference type="RefSeq" id="WP_169919019.1">
    <property type="nucleotide sequence ID" value="NZ_FNGK01000004.1"/>
</dbReference>
<reference evidence="10 11" key="1">
    <citation type="submission" date="2017-06" db="EMBL/GenBank/DDBJ databases">
        <authorList>
            <consortium name="Pathogen Informatics"/>
        </authorList>
    </citation>
    <scope>NUCLEOTIDE SEQUENCE [LARGE SCALE GENOMIC DNA]</scope>
    <source>
        <strain evidence="10 11">NCTC12149</strain>
    </source>
</reference>
<dbReference type="GO" id="GO:0046872">
    <property type="term" value="F:metal ion binding"/>
    <property type="evidence" value="ECO:0007669"/>
    <property type="project" value="UniProtKB-KW"/>
</dbReference>
<feature type="domain" description="Cytochrome c" evidence="9">
    <location>
        <begin position="483"/>
        <end position="558"/>
    </location>
</feature>
<dbReference type="PANTHER" id="PTHR32303:SF4">
    <property type="entry name" value="QUINOPROTEIN GLUCOSE DEHYDROGENASE"/>
    <property type="match status" value="1"/>
</dbReference>
<keyword evidence="3 8" id="KW-0349">Heme</keyword>
<dbReference type="GO" id="GO:0008876">
    <property type="term" value="F:quinoprotein glucose dehydrogenase activity"/>
    <property type="evidence" value="ECO:0007669"/>
    <property type="project" value="UniProtKB-EC"/>
</dbReference>
<evidence type="ECO:0000256" key="7">
    <source>
        <dbReference type="ARBA" id="ARBA00023004"/>
    </source>
</evidence>
<evidence type="ECO:0000313" key="10">
    <source>
        <dbReference type="EMBL" id="SNV60687.1"/>
    </source>
</evidence>
<dbReference type="GO" id="GO:0020037">
    <property type="term" value="F:heme binding"/>
    <property type="evidence" value="ECO:0007669"/>
    <property type="project" value="InterPro"/>
</dbReference>
<evidence type="ECO:0000256" key="6">
    <source>
        <dbReference type="ARBA" id="ARBA00023002"/>
    </source>
</evidence>
<dbReference type="SUPFAM" id="SSF50998">
    <property type="entry name" value="Quinoprotein alcohol dehydrogenase-like"/>
    <property type="match status" value="1"/>
</dbReference>
<evidence type="ECO:0000256" key="8">
    <source>
        <dbReference type="PROSITE-ProRule" id="PRU00433"/>
    </source>
</evidence>
<protein>
    <submittedName>
        <fullName evidence="10">Quinoprotein glucose dehydrogenase</fullName>
        <ecNumber evidence="10">1.1.5.2</ecNumber>
    </submittedName>
</protein>
<dbReference type="InterPro" id="IPR017511">
    <property type="entry name" value="PQQ_mDH"/>
</dbReference>
<dbReference type="Gene3D" id="2.140.10.10">
    <property type="entry name" value="Quinoprotein alcohol dehydrogenase-like superfamily"/>
    <property type="match status" value="2"/>
</dbReference>
<dbReference type="InterPro" id="IPR036909">
    <property type="entry name" value="Cyt_c-like_dom_sf"/>
</dbReference>
<dbReference type="SUPFAM" id="SSF46626">
    <property type="entry name" value="Cytochrome c"/>
    <property type="match status" value="1"/>
</dbReference>
<dbReference type="SMART" id="SM00564">
    <property type="entry name" value="PQQ"/>
    <property type="match status" value="4"/>
</dbReference>
<dbReference type="GO" id="GO:0048038">
    <property type="term" value="F:quinone binding"/>
    <property type="evidence" value="ECO:0007669"/>
    <property type="project" value="InterPro"/>
</dbReference>
<sequence>MFSYLFGILLLLLFVCCSGEYKDLGKQYKSWTVAGGSKENIKYADLQQIDTQNVKDLEVAWIYHSEGADSLKFSPMETNPIIVDNILYGVSPKMKLFALEAGTGKEIWVFDPRDSLKTGKWVRNSENMNRGVTYWSSSEDKRIIYTVGPYVYSIDAVSGALIKTFGDQGGIDLRKGLGRDEKKSNMTPTSPVMVYKDLFIVSGQVDEETPGHIRAFDVRTGEQLWIFHTIPHPGEFGFDTWKDSTAYNTKGSANAWSGFSLDEKRGLVFAGIGNPTNDFYGGKRLGDGLFGNCILALDAETGKRKWHFQTVHHDVWDMDPSSAPILVTLNKEGKKIDALVQTTKTGLVFILDRETGTPIYPIEERAVPTFGAVEGEVLSPTQPFPVKPAPFARQGMTEKDLNSLVSPSSYEDIKKRYASYNSHGIYTPPSINGTVIFPGYDGGGEWGGPSFDPETGILYVNSNEMTWVLNLVKLEKTTNTKKTNLEAGAILYKKHCMSCHGPERLGAGDYPTLIGVDKKYSLIKFNELLATGRRMMPPFNHLSLAEKNAIASLVLEMDKKQAEIYAGKPETLEISSGEENESPDYSFTGYNKFLTQEGYPAVNPPWGTLNAIDLNTGEYVWKIPFGEFEELKKKGIPTTGRENYGGSVITSGGLLFIAANSDGKFRAINKSNGKILFETDLPAPGVATPATYEVNGKQFVVIACGGSKWGGKKGDAYVAFALPDKK</sequence>
<dbReference type="InterPro" id="IPR002372">
    <property type="entry name" value="PQQ_rpt_dom"/>
</dbReference>
<dbReference type="Pfam" id="PF01011">
    <property type="entry name" value="PQQ"/>
    <property type="match status" value="2"/>
</dbReference>
<dbReference type="PROSITE" id="PS51007">
    <property type="entry name" value="CYTC"/>
    <property type="match status" value="1"/>
</dbReference>
<evidence type="ECO:0000256" key="2">
    <source>
        <dbReference type="ARBA" id="ARBA00008156"/>
    </source>
</evidence>
<dbReference type="CDD" id="cd10280">
    <property type="entry name" value="PQQ_mGDH"/>
    <property type="match status" value="1"/>
</dbReference>
<dbReference type="GO" id="GO:0009055">
    <property type="term" value="F:electron transfer activity"/>
    <property type="evidence" value="ECO:0007669"/>
    <property type="project" value="InterPro"/>
</dbReference>
<dbReference type="Proteomes" id="UP000215355">
    <property type="component" value="Chromosome 1"/>
</dbReference>
<proteinExistence type="inferred from homology"/>
<dbReference type="KEGG" id="smiz:4412673_03637"/>
<keyword evidence="5" id="KW-0732">Signal</keyword>
<organism evidence="10 11">
    <name type="scientific">Sphingobacterium mizutaii</name>
    <dbReference type="NCBI Taxonomy" id="1010"/>
    <lineage>
        <taxon>Bacteria</taxon>
        <taxon>Pseudomonadati</taxon>
        <taxon>Bacteroidota</taxon>
        <taxon>Sphingobacteriia</taxon>
        <taxon>Sphingobacteriales</taxon>
        <taxon>Sphingobacteriaceae</taxon>
        <taxon>Sphingobacterium</taxon>
    </lineage>
</organism>
<dbReference type="EMBL" id="LT906468">
    <property type="protein sequence ID" value="SNV60687.1"/>
    <property type="molecule type" value="Genomic_DNA"/>
</dbReference>
<comment type="cofactor">
    <cofactor evidence="1">
        <name>pyrroloquinoline quinone</name>
        <dbReference type="ChEBI" id="CHEBI:58442"/>
    </cofactor>
</comment>
<dbReference type="PANTHER" id="PTHR32303">
    <property type="entry name" value="QUINOPROTEIN ALCOHOL DEHYDROGENASE (CYTOCHROME C)"/>
    <property type="match status" value="1"/>
</dbReference>
<dbReference type="AlphaFoldDB" id="A0AAJ4XFM8"/>
<evidence type="ECO:0000259" key="9">
    <source>
        <dbReference type="PROSITE" id="PS51007"/>
    </source>
</evidence>
<dbReference type="InterPro" id="IPR018391">
    <property type="entry name" value="PQQ_b-propeller_rpt"/>
</dbReference>
<gene>
    <name evidence="10" type="primary">gcd</name>
    <name evidence="10" type="ORF">SAMEA4412673_03637</name>
</gene>